<evidence type="ECO:0000313" key="2">
    <source>
        <dbReference type="EMBL" id="CAG8593130.1"/>
    </source>
</evidence>
<dbReference type="Proteomes" id="UP000789570">
    <property type="component" value="Unassembled WGS sequence"/>
</dbReference>
<dbReference type="OrthoDB" id="2443901at2759"/>
<comment type="caution">
    <text evidence="2">The sequence shown here is derived from an EMBL/GenBank/DDBJ whole genome shotgun (WGS) entry which is preliminary data.</text>
</comment>
<dbReference type="AlphaFoldDB" id="A0A9N9C8P2"/>
<dbReference type="EMBL" id="CAJVPQ010002333">
    <property type="protein sequence ID" value="CAG8593130.1"/>
    <property type="molecule type" value="Genomic_DNA"/>
</dbReference>
<evidence type="ECO:0000313" key="3">
    <source>
        <dbReference type="Proteomes" id="UP000789570"/>
    </source>
</evidence>
<proteinExistence type="predicted"/>
<keyword evidence="3" id="KW-1185">Reference proteome</keyword>
<protein>
    <submittedName>
        <fullName evidence="2">15290_t:CDS:1</fullName>
    </submittedName>
</protein>
<gene>
    <name evidence="2" type="ORF">FCALED_LOCUS8198</name>
</gene>
<accession>A0A9N9C8P2</accession>
<evidence type="ECO:0000256" key="1">
    <source>
        <dbReference type="SAM" id="MobiDB-lite"/>
    </source>
</evidence>
<reference evidence="2" key="1">
    <citation type="submission" date="2021-06" db="EMBL/GenBank/DDBJ databases">
        <authorList>
            <person name="Kallberg Y."/>
            <person name="Tangrot J."/>
            <person name="Rosling A."/>
        </authorList>
    </citation>
    <scope>NUCLEOTIDE SEQUENCE</scope>
    <source>
        <strain evidence="2">UK204</strain>
    </source>
</reference>
<feature type="non-terminal residue" evidence="2">
    <location>
        <position position="1"/>
    </location>
</feature>
<feature type="region of interest" description="Disordered" evidence="1">
    <location>
        <begin position="150"/>
        <end position="202"/>
    </location>
</feature>
<organism evidence="2 3">
    <name type="scientific">Funneliformis caledonium</name>
    <dbReference type="NCBI Taxonomy" id="1117310"/>
    <lineage>
        <taxon>Eukaryota</taxon>
        <taxon>Fungi</taxon>
        <taxon>Fungi incertae sedis</taxon>
        <taxon>Mucoromycota</taxon>
        <taxon>Glomeromycotina</taxon>
        <taxon>Glomeromycetes</taxon>
        <taxon>Glomerales</taxon>
        <taxon>Glomeraceae</taxon>
        <taxon>Funneliformis</taxon>
    </lineage>
</organism>
<name>A0A9N9C8P2_9GLOM</name>
<sequence length="255" mass="29900">FWESVEKPSLIKFLEFRLREGNLSDSKTEHRRYNEELDTITEYLSDSSEIVEQVNKWKISFKNDKSSRKINDFWELHKVIQNENRFHEEKSRLRQKDKLNDLKDQINVEQVQHVLNTTKETFSQNLELQKTVIKQHLLDETNAGSIIGQKRNRGSASLKNKEDELDSEEKYQQSSQQKRKCTEPVVDAENNPFLGSKNESVSDTEIMPNCPAIINDVMGLKLGPLPRKESRWFVNDMDVSEKWHLFKEKFGGIGK</sequence>